<dbReference type="PANTHER" id="PTHR43540">
    <property type="entry name" value="PEROXYUREIDOACRYLATE/UREIDOACRYLATE AMIDOHYDROLASE-RELATED"/>
    <property type="match status" value="1"/>
</dbReference>
<dbReference type="Pfam" id="PF00857">
    <property type="entry name" value="Isochorismatase"/>
    <property type="match status" value="1"/>
</dbReference>
<dbReference type="EMBL" id="WITC01000099">
    <property type="protein sequence ID" value="MQX17499.1"/>
    <property type="molecule type" value="Genomic_DNA"/>
</dbReference>
<name>A0A6N7LJU0_SINTE</name>
<dbReference type="Gene3D" id="3.40.50.850">
    <property type="entry name" value="Isochorismatase-like"/>
    <property type="match status" value="1"/>
</dbReference>
<proteinExistence type="predicted"/>
<organism evidence="3 4">
    <name type="scientific">Sinorhizobium terangae</name>
    <dbReference type="NCBI Taxonomy" id="110322"/>
    <lineage>
        <taxon>Bacteria</taxon>
        <taxon>Pseudomonadati</taxon>
        <taxon>Pseudomonadota</taxon>
        <taxon>Alphaproteobacteria</taxon>
        <taxon>Hyphomicrobiales</taxon>
        <taxon>Rhizobiaceae</taxon>
        <taxon>Sinorhizobium/Ensifer group</taxon>
        <taxon>Sinorhizobium</taxon>
    </lineage>
</organism>
<keyword evidence="1" id="KW-0378">Hydrolase</keyword>
<evidence type="ECO:0000313" key="4">
    <source>
        <dbReference type="Proteomes" id="UP000439983"/>
    </source>
</evidence>
<evidence type="ECO:0000256" key="1">
    <source>
        <dbReference type="ARBA" id="ARBA00022801"/>
    </source>
</evidence>
<dbReference type="InterPro" id="IPR000868">
    <property type="entry name" value="Isochorismatase-like_dom"/>
</dbReference>
<reference evidence="3 4" key="1">
    <citation type="journal article" date="2013" name="Genome Biol.">
        <title>Comparative genomics of the core and accessory genomes of 48 Sinorhizobium strains comprising five genospecies.</title>
        <authorList>
            <person name="Sugawara M."/>
            <person name="Epstein B."/>
            <person name="Badgley B.D."/>
            <person name="Unno T."/>
            <person name="Xu L."/>
            <person name="Reese J."/>
            <person name="Gyaneshwar P."/>
            <person name="Denny R."/>
            <person name="Mudge J."/>
            <person name="Bharti A.K."/>
            <person name="Farmer A.D."/>
            <person name="May G.D."/>
            <person name="Woodward J.E."/>
            <person name="Medigue C."/>
            <person name="Vallenet D."/>
            <person name="Lajus A."/>
            <person name="Rouy Z."/>
            <person name="Martinez-Vaz B."/>
            <person name="Tiffin P."/>
            <person name="Young N.D."/>
            <person name="Sadowsky M.J."/>
        </authorList>
    </citation>
    <scope>NUCLEOTIDE SEQUENCE [LARGE SCALE GENOMIC DNA]</scope>
    <source>
        <strain evidence="3 4">USDA4894</strain>
    </source>
</reference>
<dbReference type="SUPFAM" id="SSF52499">
    <property type="entry name" value="Isochorismatase-like hydrolases"/>
    <property type="match status" value="1"/>
</dbReference>
<dbReference type="InterPro" id="IPR036380">
    <property type="entry name" value="Isochorismatase-like_sf"/>
</dbReference>
<protein>
    <submittedName>
        <fullName evidence="3">Isochorismatase family protein</fullName>
    </submittedName>
</protein>
<evidence type="ECO:0000259" key="2">
    <source>
        <dbReference type="Pfam" id="PF00857"/>
    </source>
</evidence>
<dbReference type="CDD" id="cd01014">
    <property type="entry name" value="nicotinamidase_related"/>
    <property type="match status" value="1"/>
</dbReference>
<dbReference type="PANTHER" id="PTHR43540:SF15">
    <property type="entry name" value="BLR5631 PROTEIN"/>
    <property type="match status" value="1"/>
</dbReference>
<evidence type="ECO:0000313" key="3">
    <source>
        <dbReference type="EMBL" id="MQX17499.1"/>
    </source>
</evidence>
<feature type="domain" description="Isochorismatase-like" evidence="2">
    <location>
        <begin position="25"/>
        <end position="182"/>
    </location>
</feature>
<dbReference type="Proteomes" id="UP000439983">
    <property type="component" value="Unassembled WGS sequence"/>
</dbReference>
<comment type="caution">
    <text evidence="3">The sequence shown here is derived from an EMBL/GenBank/DDBJ whole genome shotgun (WGS) entry which is preliminary data.</text>
</comment>
<keyword evidence="4" id="KW-1185">Reference proteome</keyword>
<gene>
    <name evidence="3" type="ORF">GHK62_22970</name>
</gene>
<dbReference type="AlphaFoldDB" id="A0A6N7LJU0"/>
<dbReference type="InterPro" id="IPR050272">
    <property type="entry name" value="Isochorismatase-like_hydrls"/>
</dbReference>
<dbReference type="GO" id="GO:0016787">
    <property type="term" value="F:hydrolase activity"/>
    <property type="evidence" value="ECO:0007669"/>
    <property type="project" value="UniProtKB-KW"/>
</dbReference>
<accession>A0A6N7LJU0</accession>
<sequence length="203" mass="20869">MTTSPFTLFSLAGRQPMPPALGEATLILIDYQNEYLSGPLTLVDAEAAVERAGILLAAARQAGAKIIHVAHKGAAGGPFDRAAERGAFVDALKPLPAEAIFEKPRPNAFSGTGLADLVGDAGTKVVIAGFMTHNCVSSTARAALDFGYEITIAADACATRDLPYPAGAVTAGELHIAELAALADRHACVTDVATLTARKDDAA</sequence>
<dbReference type="RefSeq" id="WP_153441367.1">
    <property type="nucleotide sequence ID" value="NZ_CP121659.1"/>
</dbReference>
<dbReference type="OrthoDB" id="9794942at2"/>